<sequence length="120" mass="14023">MYVTSLSHPGILTLAEINMLRSEEFVWLFDSVIENNQSIATRVAHDRPFSSVQNLKYRFHHYLFMLNDHGKKDIIMRYPDFIGKLVEQESCSTATDTKPDPEYESMTSQQRDKLAKYNDS</sequence>
<dbReference type="EC" id="4.1.1.97" evidence="3"/>
<evidence type="ECO:0000256" key="3">
    <source>
        <dbReference type="ARBA" id="ARBA00012257"/>
    </source>
</evidence>
<keyword evidence="10" id="KW-1185">Reference proteome</keyword>
<feature type="region of interest" description="Disordered" evidence="7">
    <location>
        <begin position="92"/>
        <end position="120"/>
    </location>
</feature>
<evidence type="ECO:0000259" key="8">
    <source>
        <dbReference type="Pfam" id="PF09349"/>
    </source>
</evidence>
<gene>
    <name evidence="9" type="ORF">K0M31_002585</name>
</gene>
<accession>A0AA40GIT7</accession>
<keyword evidence="4" id="KW-0659">Purine metabolism</keyword>
<dbReference type="InterPro" id="IPR018020">
    <property type="entry name" value="OHCU_decarboxylase"/>
</dbReference>
<dbReference type="GO" id="GO:0019628">
    <property type="term" value="P:urate catabolic process"/>
    <property type="evidence" value="ECO:0007669"/>
    <property type="project" value="TreeGrafter"/>
</dbReference>
<evidence type="ECO:0000256" key="2">
    <source>
        <dbReference type="ARBA" id="ARBA00004754"/>
    </source>
</evidence>
<organism evidence="9 10">
    <name type="scientific">Melipona bicolor</name>
    <dbReference type="NCBI Taxonomy" id="60889"/>
    <lineage>
        <taxon>Eukaryota</taxon>
        <taxon>Metazoa</taxon>
        <taxon>Ecdysozoa</taxon>
        <taxon>Arthropoda</taxon>
        <taxon>Hexapoda</taxon>
        <taxon>Insecta</taxon>
        <taxon>Pterygota</taxon>
        <taxon>Neoptera</taxon>
        <taxon>Endopterygota</taxon>
        <taxon>Hymenoptera</taxon>
        <taxon>Apocrita</taxon>
        <taxon>Aculeata</taxon>
        <taxon>Apoidea</taxon>
        <taxon>Anthophila</taxon>
        <taxon>Apidae</taxon>
        <taxon>Melipona</taxon>
    </lineage>
</organism>
<dbReference type="InterPro" id="IPR036778">
    <property type="entry name" value="OHCU_decarboxylase_sf"/>
</dbReference>
<evidence type="ECO:0000256" key="5">
    <source>
        <dbReference type="ARBA" id="ARBA00022793"/>
    </source>
</evidence>
<reference evidence="9" key="1">
    <citation type="submission" date="2021-10" db="EMBL/GenBank/DDBJ databases">
        <title>Melipona bicolor Genome sequencing and assembly.</title>
        <authorList>
            <person name="Araujo N.S."/>
            <person name="Arias M.C."/>
        </authorList>
    </citation>
    <scope>NUCLEOTIDE SEQUENCE</scope>
    <source>
        <strain evidence="9">USP_2M_L1-L4_2017</strain>
        <tissue evidence="9">Whole body</tissue>
    </source>
</reference>
<dbReference type="PANTHER" id="PTHR43466">
    <property type="entry name" value="2-OXO-4-HYDROXY-4-CARBOXY-5-UREIDOIMIDAZOLINE DECARBOXYLASE-RELATED"/>
    <property type="match status" value="1"/>
</dbReference>
<dbReference type="GO" id="GO:0051997">
    <property type="term" value="F:2-oxo-4-hydroxy-4-carboxy-5-ureidoimidazoline decarboxylase activity"/>
    <property type="evidence" value="ECO:0007669"/>
    <property type="project" value="UniProtKB-EC"/>
</dbReference>
<evidence type="ECO:0000313" key="10">
    <source>
        <dbReference type="Proteomes" id="UP001177670"/>
    </source>
</evidence>
<dbReference type="GO" id="GO:0005777">
    <property type="term" value="C:peroxisome"/>
    <property type="evidence" value="ECO:0007669"/>
    <property type="project" value="TreeGrafter"/>
</dbReference>
<evidence type="ECO:0000313" key="9">
    <source>
        <dbReference type="EMBL" id="KAK1138100.1"/>
    </source>
</evidence>
<keyword evidence="5" id="KW-0210">Decarboxylase</keyword>
<dbReference type="GO" id="GO:0006144">
    <property type="term" value="P:purine nucleobase metabolic process"/>
    <property type="evidence" value="ECO:0007669"/>
    <property type="project" value="UniProtKB-KW"/>
</dbReference>
<comment type="pathway">
    <text evidence="2">Purine metabolism; urate degradation; (S)-allantoin from urate: step 3/3.</text>
</comment>
<comment type="caution">
    <text evidence="9">The sequence shown here is derived from an EMBL/GenBank/DDBJ whole genome shotgun (WGS) entry which is preliminary data.</text>
</comment>
<name>A0AA40GIT7_9HYME</name>
<evidence type="ECO:0000256" key="6">
    <source>
        <dbReference type="ARBA" id="ARBA00023239"/>
    </source>
</evidence>
<evidence type="ECO:0000256" key="1">
    <source>
        <dbReference type="ARBA" id="ARBA00001163"/>
    </source>
</evidence>
<feature type="compositionally biased region" description="Basic and acidic residues" evidence="7">
    <location>
        <begin position="110"/>
        <end position="120"/>
    </location>
</feature>
<dbReference type="AlphaFoldDB" id="A0AA40GIT7"/>
<evidence type="ECO:0000256" key="4">
    <source>
        <dbReference type="ARBA" id="ARBA00022631"/>
    </source>
</evidence>
<dbReference type="Proteomes" id="UP001177670">
    <property type="component" value="Unassembled WGS sequence"/>
</dbReference>
<evidence type="ECO:0000256" key="7">
    <source>
        <dbReference type="SAM" id="MobiDB-lite"/>
    </source>
</evidence>
<feature type="domain" description="Oxo-4-hydroxy-4-carboxy-5-ureidoimidazoline decarboxylase" evidence="8">
    <location>
        <begin position="18"/>
        <end position="119"/>
    </location>
</feature>
<dbReference type="EMBL" id="JAHYIQ010000001">
    <property type="protein sequence ID" value="KAK1138100.1"/>
    <property type="molecule type" value="Genomic_DNA"/>
</dbReference>
<comment type="catalytic activity">
    <reaction evidence="1">
        <text>5-hydroxy-2-oxo-4-ureido-2,5-dihydro-1H-imidazole-5-carboxylate + H(+) = (S)-allantoin + CO2</text>
        <dbReference type="Rhea" id="RHEA:26301"/>
        <dbReference type="ChEBI" id="CHEBI:15378"/>
        <dbReference type="ChEBI" id="CHEBI:15678"/>
        <dbReference type="ChEBI" id="CHEBI:16526"/>
        <dbReference type="ChEBI" id="CHEBI:58639"/>
        <dbReference type="EC" id="4.1.1.97"/>
    </reaction>
</comment>
<dbReference type="Pfam" id="PF09349">
    <property type="entry name" value="OHCU_decarbox"/>
    <property type="match status" value="1"/>
</dbReference>
<dbReference type="Gene3D" id="1.10.3330.10">
    <property type="entry name" value="Oxo-4-hydroxy-4-carboxy-5-ureidoimidazoline decarboxylase"/>
    <property type="match status" value="1"/>
</dbReference>
<protein>
    <recommendedName>
        <fullName evidence="3">2-oxo-4-hydroxy-4-carboxy-5-ureidoimidazoline decarboxylase</fullName>
        <ecNumber evidence="3">4.1.1.97</ecNumber>
    </recommendedName>
</protein>
<dbReference type="PANTHER" id="PTHR43466:SF1">
    <property type="entry name" value="2-OXO-4-HYDROXY-4-CARBOXY-5-UREIDOIMIDAZOLINE DECARBOXYLASE-RELATED"/>
    <property type="match status" value="1"/>
</dbReference>
<dbReference type="SUPFAM" id="SSF158694">
    <property type="entry name" value="UraD-Like"/>
    <property type="match status" value="1"/>
</dbReference>
<proteinExistence type="predicted"/>
<keyword evidence="6" id="KW-0456">Lyase</keyword>